<feature type="compositionally biased region" description="Low complexity" evidence="1">
    <location>
        <begin position="788"/>
        <end position="816"/>
    </location>
</feature>
<proteinExistence type="predicted"/>
<evidence type="ECO:0000313" key="2">
    <source>
        <dbReference type="EMBL" id="CUF76166.1"/>
    </source>
</evidence>
<feature type="region of interest" description="Disordered" evidence="1">
    <location>
        <begin position="147"/>
        <end position="172"/>
    </location>
</feature>
<evidence type="ECO:0000313" key="3">
    <source>
        <dbReference type="Proteomes" id="UP000051952"/>
    </source>
</evidence>
<dbReference type="AlphaFoldDB" id="A0A0S4ITE8"/>
<sequence length="835" mass="88174">MNPFSDLVVAQSSSAAAGRQYTVLLHVDGARKILRDVTLTDTQDVLELVALHAQLRSEFLLGGEHFPVVEYFDDRQQSFLELTELSWPRVSAKRHMELRTGRRGGAANRQLTSSNLHQQAAAWGDDFGHDHHHQRNSDDAISASRNATAGATTNQSSNGAASSETGGGSRRQAANANGILSTSTLKAHVVDATRRCLARDFPYTLSAASASAPPQQGDSIAGASMRPAMPTLVRICAAIGDSDAAMNETRSLAPSLEAIDAISKDVEPFVRHAVEVASREGWLAPPPPAAAAAAAHKNATAAAHHHTAPTAVSIPIERPKLLTTPSAAARSGADGDAGTSTSASAMMKPFPIGGVVPPPLLTKIVNSNNSNHDTSGPPSVVAVAQQAAAAVAAQQHRPVLPPRLLEADANGYYDKTTVRPNGAAGSVKSGAASSAGGGQTSTFQQVRYSVCGPFPPPLFNTADEQQAPTIRVSLSAPSSSILPDEDILITAHVMARTVTSLTWWLGYGPNRITLNMDDMYRRGSVTTFQVSETGLLLTIRRGTLVPGWQYHVYLSASSEITGVTAADQTTFVLNKSATQAGMVVAAASRTAGALLNGVTSVRQLHLRGYDGDEDREGDGPAARNLMLLTPTAKSAAQQQAGGASNLSNADPAHLAATGGGGGGAADFHNHVSLSSADVQRQQGIASTSGNPMGMTFQEQLKQFFVNEMQPLYRLCNRPNIRQQDFNEMLQQIAQSYWYSKSPDATFDIGLQREIVERVKNAVISHRSMHRAVNEYRYGSGGSDSAAAAALRSRAGDSSPSRTRGGGMMMSSYSSKKSATDIPPAGLRPQFQSLIR</sequence>
<name>A0A0S4ITE8_BODSA</name>
<feature type="region of interest" description="Disordered" evidence="1">
    <location>
        <begin position="788"/>
        <end position="835"/>
    </location>
</feature>
<feature type="region of interest" description="Disordered" evidence="1">
    <location>
        <begin position="416"/>
        <end position="438"/>
    </location>
</feature>
<evidence type="ECO:0000256" key="1">
    <source>
        <dbReference type="SAM" id="MobiDB-lite"/>
    </source>
</evidence>
<gene>
    <name evidence="2" type="ORF">BSAL_65540</name>
</gene>
<feature type="compositionally biased region" description="Polar residues" evidence="1">
    <location>
        <begin position="147"/>
        <end position="164"/>
    </location>
</feature>
<keyword evidence="3" id="KW-1185">Reference proteome</keyword>
<feature type="compositionally biased region" description="Low complexity" evidence="1">
    <location>
        <begin position="422"/>
        <end position="434"/>
    </location>
</feature>
<protein>
    <submittedName>
        <fullName evidence="2">Uncharacterized protein</fullName>
    </submittedName>
</protein>
<dbReference type="VEuPathDB" id="TriTrypDB:BSAL_65540"/>
<reference evidence="3" key="1">
    <citation type="submission" date="2015-09" db="EMBL/GenBank/DDBJ databases">
        <authorList>
            <consortium name="Pathogen Informatics"/>
        </authorList>
    </citation>
    <scope>NUCLEOTIDE SEQUENCE [LARGE SCALE GENOMIC DNA]</scope>
    <source>
        <strain evidence="3">Lake Konstanz</strain>
    </source>
</reference>
<feature type="compositionally biased region" description="Low complexity" evidence="1">
    <location>
        <begin position="290"/>
        <end position="302"/>
    </location>
</feature>
<organism evidence="2 3">
    <name type="scientific">Bodo saltans</name>
    <name type="common">Flagellated protozoan</name>
    <dbReference type="NCBI Taxonomy" id="75058"/>
    <lineage>
        <taxon>Eukaryota</taxon>
        <taxon>Discoba</taxon>
        <taxon>Euglenozoa</taxon>
        <taxon>Kinetoplastea</taxon>
        <taxon>Metakinetoplastina</taxon>
        <taxon>Eubodonida</taxon>
        <taxon>Bodonidae</taxon>
        <taxon>Bodo</taxon>
    </lineage>
</organism>
<feature type="region of interest" description="Disordered" evidence="1">
    <location>
        <begin position="287"/>
        <end position="313"/>
    </location>
</feature>
<dbReference type="Proteomes" id="UP000051952">
    <property type="component" value="Unassembled WGS sequence"/>
</dbReference>
<accession>A0A0S4ITE8</accession>
<feature type="region of interest" description="Disordered" evidence="1">
    <location>
        <begin position="633"/>
        <end position="661"/>
    </location>
</feature>
<dbReference type="EMBL" id="CYKH01000399">
    <property type="protein sequence ID" value="CUF76166.1"/>
    <property type="molecule type" value="Genomic_DNA"/>
</dbReference>